<dbReference type="SMART" id="SM00034">
    <property type="entry name" value="CLECT"/>
    <property type="match status" value="2"/>
</dbReference>
<dbReference type="Proteomes" id="UP001652700">
    <property type="component" value="Unplaced"/>
</dbReference>
<protein>
    <recommendedName>
        <fullName evidence="3">C-type lectin domain-containing protein</fullName>
    </recommendedName>
</protein>
<evidence type="ECO:0000256" key="1">
    <source>
        <dbReference type="ARBA" id="ARBA00023157"/>
    </source>
</evidence>
<evidence type="ECO:0000313" key="4">
    <source>
        <dbReference type="EnsemblMetazoa" id="XP_050509752.1"/>
    </source>
</evidence>
<dbReference type="InterPro" id="IPR001304">
    <property type="entry name" value="C-type_lectin-like"/>
</dbReference>
<feature type="domain" description="C-type lectin" evidence="3">
    <location>
        <begin position="204"/>
        <end position="324"/>
    </location>
</feature>
<evidence type="ECO:0000256" key="2">
    <source>
        <dbReference type="SAM" id="Phobius"/>
    </source>
</evidence>
<keyword evidence="2" id="KW-0812">Transmembrane</keyword>
<feature type="transmembrane region" description="Helical" evidence="2">
    <location>
        <begin position="26"/>
        <end position="45"/>
    </location>
</feature>
<reference evidence="4" key="1">
    <citation type="submission" date="2025-05" db="UniProtKB">
        <authorList>
            <consortium name="EnsemblMetazoa"/>
        </authorList>
    </citation>
    <scope>IDENTIFICATION</scope>
</reference>
<keyword evidence="1" id="KW-1015">Disulfide bond</keyword>
<dbReference type="RefSeq" id="XP_050509752.1">
    <property type="nucleotide sequence ID" value="XM_050653795.1"/>
</dbReference>
<dbReference type="Gene3D" id="3.10.100.10">
    <property type="entry name" value="Mannose-Binding Protein A, subunit A"/>
    <property type="match status" value="2"/>
</dbReference>
<sequence length="328" mass="38161">MYIIQTSFASFAKNIACKFSLMKLKVSMGTGLFCVVILFMIGYGYCSKEWGTDYVEVTEPPITQNYYFSKEGESYYEALHTCTEKSMQLLSIDSAKENMELAKIMKDSGGLDRYWTSGNTIVEGKWLWGKGESIDYFNWNPETHKNGETYYSDSICIKIAKSEDKLYWEHAFCREKNLYICEKTLTASKIDCDATENLVQGDIQSHYKYYISEESVTYPKAIDICRSMCMDLVRIESKQKNQDIFQAFLVNPSVYGLFWTSGYHIKRLGAWKWINGETVNFSSWVPGEPNNKRGDEYCIEFSRTNTTMVWNDEACEKRRKFVCERVFH</sequence>
<dbReference type="PROSITE" id="PS00615">
    <property type="entry name" value="C_TYPE_LECTIN_1"/>
    <property type="match status" value="1"/>
</dbReference>
<dbReference type="InterPro" id="IPR050111">
    <property type="entry name" value="C-type_lectin/snaclec_domain"/>
</dbReference>
<dbReference type="InterPro" id="IPR018378">
    <property type="entry name" value="C-type_lectin_CS"/>
</dbReference>
<evidence type="ECO:0000259" key="3">
    <source>
        <dbReference type="PROSITE" id="PS50041"/>
    </source>
</evidence>
<organism evidence="4 5">
    <name type="scientific">Diabrotica virgifera virgifera</name>
    <name type="common">western corn rootworm</name>
    <dbReference type="NCBI Taxonomy" id="50390"/>
    <lineage>
        <taxon>Eukaryota</taxon>
        <taxon>Metazoa</taxon>
        <taxon>Ecdysozoa</taxon>
        <taxon>Arthropoda</taxon>
        <taxon>Hexapoda</taxon>
        <taxon>Insecta</taxon>
        <taxon>Pterygota</taxon>
        <taxon>Neoptera</taxon>
        <taxon>Endopterygota</taxon>
        <taxon>Coleoptera</taxon>
        <taxon>Polyphaga</taxon>
        <taxon>Cucujiformia</taxon>
        <taxon>Chrysomeloidea</taxon>
        <taxon>Chrysomelidae</taxon>
        <taxon>Galerucinae</taxon>
        <taxon>Diabroticina</taxon>
        <taxon>Diabroticites</taxon>
        <taxon>Diabrotica</taxon>
    </lineage>
</organism>
<dbReference type="EnsemblMetazoa" id="XM_050653795.1">
    <property type="protein sequence ID" value="XP_050509752.1"/>
    <property type="gene ID" value="LOC126886771"/>
</dbReference>
<dbReference type="PANTHER" id="PTHR22803">
    <property type="entry name" value="MANNOSE, PHOSPHOLIPASE, LECTIN RECEPTOR RELATED"/>
    <property type="match status" value="1"/>
</dbReference>
<proteinExistence type="predicted"/>
<dbReference type="InterPro" id="IPR016186">
    <property type="entry name" value="C-type_lectin-like/link_sf"/>
</dbReference>
<evidence type="ECO:0000313" key="5">
    <source>
        <dbReference type="Proteomes" id="UP001652700"/>
    </source>
</evidence>
<dbReference type="PROSITE" id="PS50041">
    <property type="entry name" value="C_TYPE_LECTIN_2"/>
    <property type="match status" value="2"/>
</dbReference>
<name>A0ABM5KHR0_DIAVI</name>
<accession>A0ABM5KHR0</accession>
<dbReference type="SUPFAM" id="SSF56436">
    <property type="entry name" value="C-type lectin-like"/>
    <property type="match status" value="2"/>
</dbReference>
<keyword evidence="5" id="KW-1185">Reference proteome</keyword>
<dbReference type="GeneID" id="126886771"/>
<dbReference type="CDD" id="cd00037">
    <property type="entry name" value="CLECT"/>
    <property type="match status" value="2"/>
</dbReference>
<dbReference type="Pfam" id="PF00059">
    <property type="entry name" value="Lectin_C"/>
    <property type="match status" value="2"/>
</dbReference>
<keyword evidence="2" id="KW-0472">Membrane</keyword>
<dbReference type="InterPro" id="IPR016187">
    <property type="entry name" value="CTDL_fold"/>
</dbReference>
<feature type="domain" description="C-type lectin" evidence="3">
    <location>
        <begin position="66"/>
        <end position="182"/>
    </location>
</feature>
<keyword evidence="2" id="KW-1133">Transmembrane helix</keyword>